<protein>
    <recommendedName>
        <fullName evidence="3">Enoyl reductase (ER) domain-containing protein</fullName>
    </recommendedName>
</protein>
<accession>A0A9Q0AI97</accession>
<evidence type="ECO:0000313" key="5">
    <source>
        <dbReference type="Proteomes" id="UP000829685"/>
    </source>
</evidence>
<evidence type="ECO:0000256" key="1">
    <source>
        <dbReference type="ARBA" id="ARBA00008072"/>
    </source>
</evidence>
<keyword evidence="5" id="KW-1185">Reference proteome</keyword>
<dbReference type="SUPFAM" id="SSF50129">
    <property type="entry name" value="GroES-like"/>
    <property type="match status" value="1"/>
</dbReference>
<dbReference type="InterPro" id="IPR013154">
    <property type="entry name" value="ADH-like_N"/>
</dbReference>
<dbReference type="CDD" id="cd08249">
    <property type="entry name" value="enoyl_reductase_like"/>
    <property type="match status" value="1"/>
</dbReference>
<feature type="domain" description="Enoyl reductase (ER)" evidence="3">
    <location>
        <begin position="16"/>
        <end position="348"/>
    </location>
</feature>
<dbReference type="PANTHER" id="PTHR45348">
    <property type="entry name" value="HYPOTHETICAL OXIDOREDUCTASE (EUROFUNG)"/>
    <property type="match status" value="1"/>
</dbReference>
<dbReference type="GO" id="GO:0016651">
    <property type="term" value="F:oxidoreductase activity, acting on NAD(P)H"/>
    <property type="evidence" value="ECO:0007669"/>
    <property type="project" value="InterPro"/>
</dbReference>
<comment type="caution">
    <text evidence="4">The sequence shown here is derived from an EMBL/GenBank/DDBJ whole genome shotgun (WGS) entry which is preliminary data.</text>
</comment>
<name>A0A9Q0AI97_9PEZI</name>
<evidence type="ECO:0000256" key="2">
    <source>
        <dbReference type="ARBA" id="ARBA00023002"/>
    </source>
</evidence>
<organism evidence="4 5">
    <name type="scientific">Neoarthrinium moseri</name>
    <dbReference type="NCBI Taxonomy" id="1658444"/>
    <lineage>
        <taxon>Eukaryota</taxon>
        <taxon>Fungi</taxon>
        <taxon>Dikarya</taxon>
        <taxon>Ascomycota</taxon>
        <taxon>Pezizomycotina</taxon>
        <taxon>Sordariomycetes</taxon>
        <taxon>Xylariomycetidae</taxon>
        <taxon>Amphisphaeriales</taxon>
        <taxon>Apiosporaceae</taxon>
        <taxon>Neoarthrinium</taxon>
    </lineage>
</organism>
<dbReference type="PANTHER" id="PTHR45348:SF2">
    <property type="entry name" value="ZINC-TYPE ALCOHOL DEHYDROGENASE-LIKE PROTEIN C2E1P3.01"/>
    <property type="match status" value="1"/>
</dbReference>
<dbReference type="Gene3D" id="3.40.50.720">
    <property type="entry name" value="NAD(P)-binding Rossmann-like Domain"/>
    <property type="match status" value="1"/>
</dbReference>
<evidence type="ECO:0000313" key="4">
    <source>
        <dbReference type="EMBL" id="KAI1852984.1"/>
    </source>
</evidence>
<comment type="similarity">
    <text evidence="1">Belongs to the zinc-containing alcohol dehydrogenase family.</text>
</comment>
<gene>
    <name evidence="4" type="ORF">JX265_012873</name>
</gene>
<proteinExistence type="inferred from homology"/>
<dbReference type="Proteomes" id="UP000829685">
    <property type="component" value="Unassembled WGS sequence"/>
</dbReference>
<dbReference type="InterPro" id="IPR047122">
    <property type="entry name" value="Trans-enoyl_RdTase-like"/>
</dbReference>
<sequence length="350" mass="37417">MSRELENRTAWLPQQKAYPMTVSSGPVPEPKGTEVLVRVRAVAINPCDWAVQILGLVVKAERYPYINGVDVAGEIVSVGPENTRFNIGDRVTAMATMFFSKGPSYGAFQEYMLGVDPLVAKIPDHVSFKEAAVLPLGLSTAIHQLFTKDGLALDYPRVGTPVNSKGKVVIVWGGSSSVGANAIQTAKAAGYTVAATASKKNFGLMEEIGVDYIFDYNSDNVVEEIVATLKNREPLAGIFDAIILESTIRACADIASKLEGNKHVGTVLAPGMPLPTGTPEGVKLSLNELSFIESEVGRAIWVDWLSDALADGSMKCKPNPELVGRGLEKIQDAVDLMGKGVSAKKLVVEL</sequence>
<dbReference type="Gene3D" id="3.90.180.10">
    <property type="entry name" value="Medium-chain alcohol dehydrogenases, catalytic domain"/>
    <property type="match status" value="1"/>
</dbReference>
<evidence type="ECO:0000259" key="3">
    <source>
        <dbReference type="SMART" id="SM00829"/>
    </source>
</evidence>
<dbReference type="InterPro" id="IPR013149">
    <property type="entry name" value="ADH-like_C"/>
</dbReference>
<dbReference type="InterPro" id="IPR020843">
    <property type="entry name" value="ER"/>
</dbReference>
<dbReference type="AlphaFoldDB" id="A0A9Q0AI97"/>
<dbReference type="InterPro" id="IPR011032">
    <property type="entry name" value="GroES-like_sf"/>
</dbReference>
<dbReference type="Pfam" id="PF08240">
    <property type="entry name" value="ADH_N"/>
    <property type="match status" value="1"/>
</dbReference>
<dbReference type="EMBL" id="JAFIMR010000059">
    <property type="protein sequence ID" value="KAI1852984.1"/>
    <property type="molecule type" value="Genomic_DNA"/>
</dbReference>
<dbReference type="SMART" id="SM00829">
    <property type="entry name" value="PKS_ER"/>
    <property type="match status" value="1"/>
</dbReference>
<dbReference type="Pfam" id="PF00107">
    <property type="entry name" value="ADH_zinc_N"/>
    <property type="match status" value="1"/>
</dbReference>
<dbReference type="SUPFAM" id="SSF51735">
    <property type="entry name" value="NAD(P)-binding Rossmann-fold domains"/>
    <property type="match status" value="1"/>
</dbReference>
<dbReference type="InterPro" id="IPR036291">
    <property type="entry name" value="NAD(P)-bd_dom_sf"/>
</dbReference>
<reference evidence="4" key="1">
    <citation type="submission" date="2021-03" db="EMBL/GenBank/DDBJ databases">
        <title>Revisited historic fungal species revealed as producer of novel bioactive compounds through whole genome sequencing and comparative genomics.</title>
        <authorList>
            <person name="Vignolle G.A."/>
            <person name="Hochenegger N."/>
            <person name="Mach R.L."/>
            <person name="Mach-Aigner A.R."/>
            <person name="Javad Rahimi M."/>
            <person name="Salim K.A."/>
            <person name="Chan C.M."/>
            <person name="Lim L.B.L."/>
            <person name="Cai F."/>
            <person name="Druzhinina I.S."/>
            <person name="U'Ren J.M."/>
            <person name="Derntl C."/>
        </authorList>
    </citation>
    <scope>NUCLEOTIDE SEQUENCE</scope>
    <source>
        <strain evidence="4">TUCIM 5799</strain>
    </source>
</reference>
<keyword evidence="2" id="KW-0560">Oxidoreductase</keyword>